<proteinExistence type="predicted"/>
<dbReference type="SMART" id="SM00257">
    <property type="entry name" value="LysM"/>
    <property type="match status" value="2"/>
</dbReference>
<dbReference type="PROSITE" id="PS51782">
    <property type="entry name" value="LYSM"/>
    <property type="match status" value="2"/>
</dbReference>
<reference evidence="3 4" key="1">
    <citation type="journal article" date="2018" name="Cell">
        <title>The Chara Genome: Secondary Complexity and Implications for Plant Terrestrialization.</title>
        <authorList>
            <person name="Nishiyama T."/>
            <person name="Sakayama H."/>
            <person name="Vries J.D."/>
            <person name="Buschmann H."/>
            <person name="Saint-Marcoux D."/>
            <person name="Ullrich K.K."/>
            <person name="Haas F.B."/>
            <person name="Vanderstraeten L."/>
            <person name="Becker D."/>
            <person name="Lang D."/>
            <person name="Vosolsobe S."/>
            <person name="Rombauts S."/>
            <person name="Wilhelmsson P.K.I."/>
            <person name="Janitza P."/>
            <person name="Kern R."/>
            <person name="Heyl A."/>
            <person name="Rumpler F."/>
            <person name="Villalobos L.I.A.C."/>
            <person name="Clay J.M."/>
            <person name="Skokan R."/>
            <person name="Toyoda A."/>
            <person name="Suzuki Y."/>
            <person name="Kagoshima H."/>
            <person name="Schijlen E."/>
            <person name="Tajeshwar N."/>
            <person name="Catarino B."/>
            <person name="Hetherington A.J."/>
            <person name="Saltykova A."/>
            <person name="Bonnot C."/>
            <person name="Breuninger H."/>
            <person name="Symeonidi A."/>
            <person name="Radhakrishnan G.V."/>
            <person name="Van Nieuwerburgh F."/>
            <person name="Deforce D."/>
            <person name="Chang C."/>
            <person name="Karol K.G."/>
            <person name="Hedrich R."/>
            <person name="Ulvskov P."/>
            <person name="Glockner G."/>
            <person name="Delwiche C.F."/>
            <person name="Petrasek J."/>
            <person name="Van de Peer Y."/>
            <person name="Friml J."/>
            <person name="Beilby M."/>
            <person name="Dolan L."/>
            <person name="Kohara Y."/>
            <person name="Sugano S."/>
            <person name="Fujiyama A."/>
            <person name="Delaux P.-M."/>
            <person name="Quint M."/>
            <person name="TheiBen G."/>
            <person name="Hagemann M."/>
            <person name="Harholt J."/>
            <person name="Dunand C."/>
            <person name="Zachgo S."/>
            <person name="Langdale J."/>
            <person name="Maumus F."/>
            <person name="Straeten D.V.D."/>
            <person name="Gould S.B."/>
            <person name="Rensing S.A."/>
        </authorList>
    </citation>
    <scope>NUCLEOTIDE SEQUENCE [LARGE SCALE GENOMIC DNA]</scope>
    <source>
        <strain evidence="3 4">S276</strain>
    </source>
</reference>
<feature type="compositionally biased region" description="Basic and acidic residues" evidence="1">
    <location>
        <begin position="261"/>
        <end position="276"/>
    </location>
</feature>
<comment type="caution">
    <text evidence="3">The sequence shown here is derived from an EMBL/GenBank/DDBJ whole genome shotgun (WGS) entry which is preliminary data.</text>
</comment>
<feature type="region of interest" description="Disordered" evidence="1">
    <location>
        <begin position="361"/>
        <end position="393"/>
    </location>
</feature>
<dbReference type="PANTHER" id="PTHR33734:SF22">
    <property type="entry name" value="MEMBRANE-BOUND LYTIC MUREIN TRANSGLYCOSYLASE D"/>
    <property type="match status" value="1"/>
</dbReference>
<feature type="region of interest" description="Disordered" evidence="1">
    <location>
        <begin position="111"/>
        <end position="130"/>
    </location>
</feature>
<dbReference type="EMBL" id="BFEA01000738">
    <property type="protein sequence ID" value="GBG89452.1"/>
    <property type="molecule type" value="Genomic_DNA"/>
</dbReference>
<feature type="compositionally biased region" description="Gly residues" evidence="1">
    <location>
        <begin position="310"/>
        <end position="320"/>
    </location>
</feature>
<accession>A0A388M4Q2</accession>
<dbReference type="InterPro" id="IPR018392">
    <property type="entry name" value="LysM"/>
</dbReference>
<keyword evidence="4" id="KW-1185">Reference proteome</keyword>
<feature type="domain" description="LysM" evidence="2">
    <location>
        <begin position="212"/>
        <end position="256"/>
    </location>
</feature>
<evidence type="ECO:0000259" key="2">
    <source>
        <dbReference type="PROSITE" id="PS51782"/>
    </source>
</evidence>
<dbReference type="OrthoDB" id="2107166at2759"/>
<dbReference type="SUPFAM" id="SSF54106">
    <property type="entry name" value="LysM domain"/>
    <property type="match status" value="2"/>
</dbReference>
<evidence type="ECO:0000313" key="4">
    <source>
        <dbReference type="Proteomes" id="UP000265515"/>
    </source>
</evidence>
<feature type="domain" description="LysM" evidence="2">
    <location>
        <begin position="166"/>
        <end position="210"/>
    </location>
</feature>
<dbReference type="Gramene" id="GBG89452">
    <property type="protein sequence ID" value="GBG89452"/>
    <property type="gene ID" value="CBR_g49242"/>
</dbReference>
<gene>
    <name evidence="3" type="ORF">CBR_g49242</name>
</gene>
<name>A0A388M4Q2_CHABU</name>
<organism evidence="3 4">
    <name type="scientific">Chara braunii</name>
    <name type="common">Braun's stonewort</name>
    <dbReference type="NCBI Taxonomy" id="69332"/>
    <lineage>
        <taxon>Eukaryota</taxon>
        <taxon>Viridiplantae</taxon>
        <taxon>Streptophyta</taxon>
        <taxon>Charophyceae</taxon>
        <taxon>Charales</taxon>
        <taxon>Characeae</taxon>
        <taxon>Chara</taxon>
    </lineage>
</organism>
<protein>
    <recommendedName>
        <fullName evidence="2">LysM domain-containing protein</fullName>
    </recommendedName>
</protein>
<dbReference type="AlphaFoldDB" id="A0A388M4Q2"/>
<dbReference type="Proteomes" id="UP000265515">
    <property type="component" value="Unassembled WGS sequence"/>
</dbReference>
<sequence length="447" mass="47929">MAMALTSAGSLHSIAPPGVIACERRYAESGARARRVRTWLLSLSGGGASTQAASSLSEPDICRAERHVCAARSGVPLNVGLGSTRPSKVGLGYTRASRKSRSRPFWLAAVRSEGDEGRRTSGGSEGRDGSNPLRFVRWFRSKLSTFFPSGEGQREAKSGDKGNYNVYYTVKNGDTLEGIADKFDVPRHFLMEVNDIEGSKKLSAGQVLWIPHVYEVKRGDTLDSIAEKFGVPKSRLREVNGIQDADSISSEDALIIPPTEVESRAGGKGREGERQGVHSGMGGSTSGTAGTTGSAGQGGGSTTGTAGRSGTSGGPGGGSTSGARVAHLQGKEELEGWVAHLQGEEEGQRRGRRGRLVRAVPQGKAEDQLHRRRGQRVGRQPAEGRGMQGKEVDRAGDPLASKAERVLYLRVGMKRVKRFVSDHETQWKCFMDAWTQTEERRTGIGVR</sequence>
<evidence type="ECO:0000313" key="3">
    <source>
        <dbReference type="EMBL" id="GBG89452.1"/>
    </source>
</evidence>
<dbReference type="Pfam" id="PF01476">
    <property type="entry name" value="LysM"/>
    <property type="match status" value="2"/>
</dbReference>
<dbReference type="Gene3D" id="3.10.350.10">
    <property type="entry name" value="LysM domain"/>
    <property type="match status" value="2"/>
</dbReference>
<dbReference type="PANTHER" id="PTHR33734">
    <property type="entry name" value="LYSM DOMAIN-CONTAINING GPI-ANCHORED PROTEIN 2"/>
    <property type="match status" value="1"/>
</dbReference>
<dbReference type="InterPro" id="IPR036779">
    <property type="entry name" value="LysM_dom_sf"/>
</dbReference>
<dbReference type="STRING" id="69332.A0A388M4Q2"/>
<feature type="compositionally biased region" description="Gly residues" evidence="1">
    <location>
        <begin position="293"/>
        <end position="302"/>
    </location>
</feature>
<dbReference type="CDD" id="cd00118">
    <property type="entry name" value="LysM"/>
    <property type="match status" value="2"/>
</dbReference>
<evidence type="ECO:0000256" key="1">
    <source>
        <dbReference type="SAM" id="MobiDB-lite"/>
    </source>
</evidence>
<feature type="region of interest" description="Disordered" evidence="1">
    <location>
        <begin position="256"/>
        <end position="325"/>
    </location>
</feature>